<dbReference type="GO" id="GO:0071555">
    <property type="term" value="P:cell wall organization"/>
    <property type="evidence" value="ECO:0007669"/>
    <property type="project" value="UniProtKB-KW"/>
</dbReference>
<keyword evidence="3" id="KW-1003">Cell membrane</keyword>
<dbReference type="GO" id="GO:0009986">
    <property type="term" value="C:cell surface"/>
    <property type="evidence" value="ECO:0007669"/>
    <property type="project" value="TreeGrafter"/>
</dbReference>
<dbReference type="GO" id="GO:0009251">
    <property type="term" value="P:glucan catabolic process"/>
    <property type="evidence" value="ECO:0007669"/>
    <property type="project" value="TreeGrafter"/>
</dbReference>
<evidence type="ECO:0000256" key="12">
    <source>
        <dbReference type="ARBA" id="ARBA00036824"/>
    </source>
</evidence>
<keyword evidence="8" id="KW-0472">Membrane</keyword>
<comment type="function">
    <text evidence="13">Glucosidase involved in the degradation of cellulosic biomass. Active on lichenan.</text>
</comment>
<evidence type="ECO:0000313" key="20">
    <source>
        <dbReference type="EMBL" id="CAF3608325.1"/>
    </source>
</evidence>
<dbReference type="Proteomes" id="UP000663891">
    <property type="component" value="Unassembled WGS sequence"/>
</dbReference>
<comment type="similarity">
    <text evidence="2 16">Belongs to the glycosyl hydrolase 5 (cellulase A) family.</text>
</comment>
<comment type="caution">
    <text evidence="20">The sequence shown here is derived from an EMBL/GenBank/DDBJ whole genome shotgun (WGS) entry which is preliminary data.</text>
</comment>
<evidence type="ECO:0000256" key="10">
    <source>
        <dbReference type="ARBA" id="ARBA00023295"/>
    </source>
</evidence>
<evidence type="ECO:0000256" key="2">
    <source>
        <dbReference type="ARBA" id="ARBA00005641"/>
    </source>
</evidence>
<dbReference type="InterPro" id="IPR001547">
    <property type="entry name" value="Glyco_hydro_5"/>
</dbReference>
<evidence type="ECO:0000256" key="11">
    <source>
        <dbReference type="ARBA" id="ARBA00023316"/>
    </source>
</evidence>
<evidence type="ECO:0000256" key="8">
    <source>
        <dbReference type="ARBA" id="ARBA00023136"/>
    </source>
</evidence>
<comment type="catalytic activity">
    <reaction evidence="12">
        <text>Successive hydrolysis of beta-D-glucose units from the non-reducing ends of (1-&gt;3)-beta-D-glucans, releasing alpha-glucose.</text>
        <dbReference type="EC" id="3.2.1.58"/>
    </reaction>
</comment>
<dbReference type="InterPro" id="IPR050386">
    <property type="entry name" value="Glycosyl_hydrolase_5"/>
</dbReference>
<evidence type="ECO:0000256" key="7">
    <source>
        <dbReference type="ARBA" id="ARBA00022989"/>
    </source>
</evidence>
<dbReference type="Pfam" id="PF00150">
    <property type="entry name" value="Cellulase"/>
    <property type="match status" value="1"/>
</dbReference>
<keyword evidence="6" id="KW-0735">Signal-anchor</keyword>
<dbReference type="EMBL" id="CAJNON010000095">
    <property type="protein sequence ID" value="CAF0956057.1"/>
    <property type="molecule type" value="Genomic_DNA"/>
</dbReference>
<dbReference type="FunFam" id="3.20.20.80:FF:000113">
    <property type="entry name" value="Glucan 1,3-beta-glucosidase"/>
    <property type="match status" value="1"/>
</dbReference>
<evidence type="ECO:0000313" key="19">
    <source>
        <dbReference type="EMBL" id="CAF1327407.1"/>
    </source>
</evidence>
<evidence type="ECO:0000259" key="17">
    <source>
        <dbReference type="Pfam" id="PF00150"/>
    </source>
</evidence>
<feature type="domain" description="Glycoside hydrolase family 5" evidence="17">
    <location>
        <begin position="76"/>
        <end position="344"/>
    </location>
</feature>
<dbReference type="OrthoDB" id="1887033at2759"/>
<evidence type="ECO:0000256" key="4">
    <source>
        <dbReference type="ARBA" id="ARBA00022692"/>
    </source>
</evidence>
<evidence type="ECO:0000256" key="15">
    <source>
        <dbReference type="ARBA" id="ARBA00041260"/>
    </source>
</evidence>
<evidence type="ECO:0000313" key="18">
    <source>
        <dbReference type="EMBL" id="CAF0956057.1"/>
    </source>
</evidence>
<dbReference type="Proteomes" id="UP000663881">
    <property type="component" value="Unassembled WGS sequence"/>
</dbReference>
<keyword evidence="10 16" id="KW-0326">Glycosidase</keyword>
<keyword evidence="5 16" id="KW-0378">Hydrolase</keyword>
<evidence type="ECO:0000256" key="1">
    <source>
        <dbReference type="ARBA" id="ARBA00004401"/>
    </source>
</evidence>
<evidence type="ECO:0000256" key="9">
    <source>
        <dbReference type="ARBA" id="ARBA00023180"/>
    </source>
</evidence>
<evidence type="ECO:0000313" key="22">
    <source>
        <dbReference type="Proteomes" id="UP000663844"/>
    </source>
</evidence>
<dbReference type="AlphaFoldDB" id="A0A818NK06"/>
<dbReference type="Gene3D" id="3.20.20.80">
    <property type="entry name" value="Glycosidases"/>
    <property type="match status" value="1"/>
</dbReference>
<dbReference type="EC" id="3.2.1.58" evidence="14"/>
<comment type="subcellular location">
    <subcellularLocation>
        <location evidence="1">Cell membrane</location>
        <topology evidence="1">Single-pass type II membrane protein</topology>
    </subcellularLocation>
</comment>
<dbReference type="Proteomes" id="UP000663845">
    <property type="component" value="Unassembled WGS sequence"/>
</dbReference>
<organism evidence="20 22">
    <name type="scientific">Adineta steineri</name>
    <dbReference type="NCBI Taxonomy" id="433720"/>
    <lineage>
        <taxon>Eukaryota</taxon>
        <taxon>Metazoa</taxon>
        <taxon>Spiralia</taxon>
        <taxon>Gnathifera</taxon>
        <taxon>Rotifera</taxon>
        <taxon>Eurotatoria</taxon>
        <taxon>Bdelloidea</taxon>
        <taxon>Adinetida</taxon>
        <taxon>Adinetidae</taxon>
        <taxon>Adineta</taxon>
    </lineage>
</organism>
<dbReference type="Proteomes" id="UP000663844">
    <property type="component" value="Unassembled WGS sequence"/>
</dbReference>
<evidence type="ECO:0000256" key="13">
    <source>
        <dbReference type="ARBA" id="ARBA00037126"/>
    </source>
</evidence>
<accession>A0A818NK06</accession>
<evidence type="ECO:0000256" key="6">
    <source>
        <dbReference type="ARBA" id="ARBA00022968"/>
    </source>
</evidence>
<keyword evidence="4" id="KW-0812">Transmembrane</keyword>
<dbReference type="GO" id="GO:0005576">
    <property type="term" value="C:extracellular region"/>
    <property type="evidence" value="ECO:0007669"/>
    <property type="project" value="TreeGrafter"/>
</dbReference>
<dbReference type="EMBL" id="CAJOAZ010000300">
    <property type="protein sequence ID" value="CAF3608325.1"/>
    <property type="molecule type" value="Genomic_DNA"/>
</dbReference>
<protein>
    <recommendedName>
        <fullName evidence="14">glucan 1,3-beta-glucosidase</fullName>
        <ecNumber evidence="14">3.2.1.58</ecNumber>
    </recommendedName>
    <alternativeName>
        <fullName evidence="15">Exo-1,3-beta-glucanase D</fullName>
    </alternativeName>
</protein>
<keyword evidence="11" id="KW-0961">Cell wall biogenesis/degradation</keyword>
<dbReference type="GO" id="GO:0005886">
    <property type="term" value="C:plasma membrane"/>
    <property type="evidence" value="ECO:0007669"/>
    <property type="project" value="UniProtKB-SubCell"/>
</dbReference>
<dbReference type="PANTHER" id="PTHR31297:SF34">
    <property type="entry name" value="GLUCAN 1,3-BETA-GLUCOSIDASE 2"/>
    <property type="match status" value="1"/>
</dbReference>
<evidence type="ECO:0000256" key="3">
    <source>
        <dbReference type="ARBA" id="ARBA00022475"/>
    </source>
</evidence>
<keyword evidence="7" id="KW-1133">Transmembrane helix</keyword>
<name>A0A818NK06_9BILA</name>
<dbReference type="PANTHER" id="PTHR31297">
    <property type="entry name" value="GLUCAN ENDO-1,6-BETA-GLUCOSIDASE B"/>
    <property type="match status" value="1"/>
</dbReference>
<keyword evidence="9" id="KW-0325">Glycoprotein</keyword>
<dbReference type="GO" id="GO:0004338">
    <property type="term" value="F:glucan exo-1,3-beta-glucosidase activity"/>
    <property type="evidence" value="ECO:0007669"/>
    <property type="project" value="UniProtKB-EC"/>
</dbReference>
<dbReference type="EMBL" id="CAJNOG010000653">
    <property type="protein sequence ID" value="CAF1327407.1"/>
    <property type="molecule type" value="Genomic_DNA"/>
</dbReference>
<evidence type="ECO:0000256" key="16">
    <source>
        <dbReference type="RuleBase" id="RU361153"/>
    </source>
</evidence>
<dbReference type="SUPFAM" id="SSF51445">
    <property type="entry name" value="(Trans)glycosidases"/>
    <property type="match status" value="1"/>
</dbReference>
<sequence length="367" mass="42161">MSQSTLQNLKNDVKAGRVPMRGVNLGGWLVGEYWMTSASPAWSGVPSDVANHGEYKTMEYLGHAKGDNQFKQHRDTYITEQDFREIAAANMNTVRIPIGYWITGFDNQPGGDPNGWKVYAPGGINYLDRAIREWAPKYNLLVLISLHAAKGSQNGNDHSSPSDPGNSHWSQYPENVRNALDCVEFLARRYNNDLAFLGIGLLNEPMRTTDEGILKQYYYDAYGRIRTFSDCMLTVAPLLYQQGPYDSDWARFMPPPQFHGVRHEWHRYQIWGYEGWNKDQLINYAENQLRTDMKNWKGNWLFIGEWSIASSAAFNDDDLRRYAQAQIAAFSESPGGWTYWTWKFYNDDGSKNGWSMRAMINRGLIQL</sequence>
<gene>
    <name evidence="19" type="ORF">JYZ213_LOCUS33752</name>
    <name evidence="21" type="ORF">OKA104_LOCUS8282</name>
    <name evidence="20" type="ORF">OXD698_LOCUS6785</name>
    <name evidence="18" type="ORF">VCS650_LOCUS12338</name>
</gene>
<evidence type="ECO:0000256" key="5">
    <source>
        <dbReference type="ARBA" id="ARBA00022801"/>
    </source>
</evidence>
<reference evidence="20" key="1">
    <citation type="submission" date="2021-02" db="EMBL/GenBank/DDBJ databases">
        <authorList>
            <person name="Nowell W R."/>
        </authorList>
    </citation>
    <scope>NUCLEOTIDE SEQUENCE</scope>
</reference>
<dbReference type="InterPro" id="IPR017853">
    <property type="entry name" value="GH"/>
</dbReference>
<evidence type="ECO:0000313" key="21">
    <source>
        <dbReference type="EMBL" id="CAF3634008.1"/>
    </source>
</evidence>
<proteinExistence type="inferred from homology"/>
<evidence type="ECO:0000256" key="14">
    <source>
        <dbReference type="ARBA" id="ARBA00038929"/>
    </source>
</evidence>
<dbReference type="EMBL" id="CAJOAY010000332">
    <property type="protein sequence ID" value="CAF3634008.1"/>
    <property type="molecule type" value="Genomic_DNA"/>
</dbReference>